<evidence type="ECO:0000313" key="2">
    <source>
        <dbReference type="EMBL" id="AYN67096.1"/>
    </source>
</evidence>
<reference evidence="2 3" key="1">
    <citation type="submission" date="2018-08" db="EMBL/GenBank/DDBJ databases">
        <title>The reduced genetic potential of extracellular carbohydrate catabolism in Euzebyella marina RN62, a Flavobacteriia bacterium isolated from the hadal water.</title>
        <authorList>
            <person name="Xue C."/>
        </authorList>
    </citation>
    <scope>NUCLEOTIDE SEQUENCE [LARGE SCALE GENOMIC DNA]</scope>
    <source>
        <strain evidence="2 3">RN62</strain>
    </source>
</reference>
<proteinExistence type="predicted"/>
<evidence type="ECO:0000313" key="3">
    <source>
        <dbReference type="Proteomes" id="UP000276309"/>
    </source>
</evidence>
<dbReference type="OrthoDB" id="5431540at2"/>
<sequence>MRISFFFIAFLVLACGNSFAQEEIIPWSADRKLKWSDFRGTYLKTEWAVATTASSISYRFSTQEKEGQWYVNFEVGCEFYPDKSWYKPDQVDSVVLSHEQLHFDISELYARKLRKRLSETQFTSNIKEEVKTIYQKLLKELYVFQNKYDRETNFSRDGKQQLIWNDMIAKALKEEGQPSQ</sequence>
<dbReference type="EMBL" id="CP032050">
    <property type="protein sequence ID" value="AYN67096.1"/>
    <property type="molecule type" value="Genomic_DNA"/>
</dbReference>
<feature type="chain" id="PRO_5017990499" evidence="1">
    <location>
        <begin position="21"/>
        <end position="180"/>
    </location>
</feature>
<dbReference type="Pfam" id="PF06037">
    <property type="entry name" value="DUF922"/>
    <property type="match status" value="1"/>
</dbReference>
<gene>
    <name evidence="2" type="ORF">D1013_06800</name>
</gene>
<protein>
    <submittedName>
        <fullName evidence="2">DUF922 domain-containing protein</fullName>
    </submittedName>
</protein>
<feature type="signal peptide" evidence="1">
    <location>
        <begin position="1"/>
        <end position="20"/>
    </location>
</feature>
<dbReference type="AlphaFoldDB" id="A0A3G2L4I8"/>
<keyword evidence="3" id="KW-1185">Reference proteome</keyword>
<evidence type="ECO:0000256" key="1">
    <source>
        <dbReference type="SAM" id="SignalP"/>
    </source>
</evidence>
<dbReference type="RefSeq" id="WP_121848145.1">
    <property type="nucleotide sequence ID" value="NZ_CP032050.1"/>
</dbReference>
<keyword evidence="1" id="KW-0732">Signal</keyword>
<dbReference type="PROSITE" id="PS51257">
    <property type="entry name" value="PROKAR_LIPOPROTEIN"/>
    <property type="match status" value="1"/>
</dbReference>
<dbReference type="Proteomes" id="UP000276309">
    <property type="component" value="Chromosome"/>
</dbReference>
<organism evidence="2 3">
    <name type="scientific">Euzebyella marina</name>
    <dbReference type="NCBI Taxonomy" id="1761453"/>
    <lineage>
        <taxon>Bacteria</taxon>
        <taxon>Pseudomonadati</taxon>
        <taxon>Bacteroidota</taxon>
        <taxon>Flavobacteriia</taxon>
        <taxon>Flavobacteriales</taxon>
        <taxon>Flavobacteriaceae</taxon>
        <taxon>Euzebyella</taxon>
    </lineage>
</organism>
<name>A0A3G2L4I8_9FLAO</name>
<dbReference type="InterPro" id="IPR010321">
    <property type="entry name" value="DUF922"/>
</dbReference>
<dbReference type="KEGG" id="emar:D1013_06800"/>
<accession>A0A3G2L4I8</accession>